<reference evidence="5 7" key="1">
    <citation type="submission" date="2015-08" db="EMBL/GenBank/DDBJ databases">
        <title>Genomes of Isolates from Cabo Rojo, PR.</title>
        <authorList>
            <person name="Sanchez-Nieves R.L."/>
            <person name="Montalvo-Rodriguez R."/>
        </authorList>
    </citation>
    <scope>NUCLEOTIDE SEQUENCE [LARGE SCALE GENOMIC DNA]</scope>
    <source>
        <strain evidence="5 7">SL3</strain>
    </source>
</reference>
<feature type="domain" description="HTH bat-type" evidence="3">
    <location>
        <begin position="171"/>
        <end position="222"/>
    </location>
</feature>
<name>A0A0M9AKN7_9EURY</name>
<organism evidence="5 7">
    <name type="scientific">Haloarcula rubripromontorii</name>
    <dbReference type="NCBI Taxonomy" id="1705562"/>
    <lineage>
        <taxon>Archaea</taxon>
        <taxon>Methanobacteriati</taxon>
        <taxon>Methanobacteriota</taxon>
        <taxon>Stenosarchaea group</taxon>
        <taxon>Halobacteria</taxon>
        <taxon>Halobacteriales</taxon>
        <taxon>Haloarculaceae</taxon>
        <taxon>Haloarcula</taxon>
    </lineage>
</organism>
<comment type="caution">
    <text evidence="5">The sequence shown here is derived from an EMBL/GenBank/DDBJ whole genome shotgun (WGS) entry which is preliminary data.</text>
</comment>
<dbReference type="PANTHER" id="PTHR34236">
    <property type="entry name" value="DIMETHYL SULFOXIDE REDUCTASE TRANSCRIPTIONAL ACTIVATOR"/>
    <property type="match status" value="1"/>
</dbReference>
<dbReference type="PANTHER" id="PTHR34236:SF1">
    <property type="entry name" value="DIMETHYL SULFOXIDE REDUCTASE TRANSCRIPTIONAL ACTIVATOR"/>
    <property type="match status" value="1"/>
</dbReference>
<keyword evidence="2" id="KW-0804">Transcription</keyword>
<sequence>MIDIALDMEQYDCPFIDTTADHDVAFAAVHWDFDQRARELETRMVVEAEDAGILDMGLDSLQAHQNMNDCALLRREGNAAHIRTTIEETAAMQTIRDNGGYITGPFHIEAGSETWHVGFDRGRDADTTLSELDRDNEYDVIERTSTTLPQLQDLVQNAGAAMTLVDGCRDLSDTERETLETAVSEGYFESPRDATLGSLAEDFGVSKPAVSKNLRRGERKLIQRVVEALDEIED</sequence>
<keyword evidence="7" id="KW-1185">Reference proteome</keyword>
<dbReference type="EMBL" id="LIUF01000003">
    <property type="protein sequence ID" value="KOX92785.1"/>
    <property type="molecule type" value="Genomic_DNA"/>
</dbReference>
<dbReference type="Pfam" id="PF24279">
    <property type="entry name" value="HVO_2525_N"/>
    <property type="match status" value="1"/>
</dbReference>
<evidence type="ECO:0000313" key="5">
    <source>
        <dbReference type="EMBL" id="KOX92785.1"/>
    </source>
</evidence>
<dbReference type="AlphaFoldDB" id="A0A0M9AKN7"/>
<protein>
    <submittedName>
        <fullName evidence="5">DNA-binding protein</fullName>
    </submittedName>
    <submittedName>
        <fullName evidence="6">Helix-turn-helix domain-containing protein</fullName>
    </submittedName>
</protein>
<keyword evidence="1" id="KW-0805">Transcription regulation</keyword>
<evidence type="ECO:0000256" key="2">
    <source>
        <dbReference type="ARBA" id="ARBA00023163"/>
    </source>
</evidence>
<dbReference type="Proteomes" id="UP000610611">
    <property type="component" value="Unassembled WGS sequence"/>
</dbReference>
<feature type="domain" description="HVO-2525 N-terminal" evidence="4">
    <location>
        <begin position="3"/>
        <end position="138"/>
    </location>
</feature>
<evidence type="ECO:0000313" key="6">
    <source>
        <dbReference type="EMBL" id="NLV06842.1"/>
    </source>
</evidence>
<dbReference type="OrthoDB" id="194721at2157"/>
<dbReference type="InterPro" id="IPR056486">
    <property type="entry name" value="HVO_2525_N"/>
</dbReference>
<dbReference type="RefSeq" id="WP_053967938.1">
    <property type="nucleotide sequence ID" value="NZ_JAWJXX010000009.1"/>
</dbReference>
<keyword evidence="5" id="KW-0238">DNA-binding</keyword>
<evidence type="ECO:0000259" key="3">
    <source>
        <dbReference type="Pfam" id="PF04967"/>
    </source>
</evidence>
<proteinExistence type="predicted"/>
<reference evidence="6" key="2">
    <citation type="submission" date="2019-12" db="EMBL/GenBank/DDBJ databases">
        <title>The whole-genome sequencing of Haloarcula japonica strain pws8.</title>
        <authorList>
            <person name="Verma D.K."/>
            <person name="Gopal K."/>
            <person name="Prasad E.S."/>
        </authorList>
    </citation>
    <scope>NUCLEOTIDE SEQUENCE</scope>
    <source>
        <strain evidence="6">Pws8</strain>
    </source>
</reference>
<dbReference type="GO" id="GO:0003677">
    <property type="term" value="F:DNA binding"/>
    <property type="evidence" value="ECO:0007669"/>
    <property type="project" value="UniProtKB-KW"/>
</dbReference>
<accession>A0A0M9AKN7</accession>
<evidence type="ECO:0000259" key="4">
    <source>
        <dbReference type="Pfam" id="PF24279"/>
    </source>
</evidence>
<dbReference type="InterPro" id="IPR007050">
    <property type="entry name" value="HTH_bacterioopsin"/>
</dbReference>
<dbReference type="Proteomes" id="UP000037729">
    <property type="component" value="Unassembled WGS sequence"/>
</dbReference>
<gene>
    <name evidence="5" type="ORF">AMS69_09975</name>
    <name evidence="6" type="ORF">GOC83_11960</name>
</gene>
<evidence type="ECO:0000256" key="1">
    <source>
        <dbReference type="ARBA" id="ARBA00023015"/>
    </source>
</evidence>
<dbReference type="PATRIC" id="fig|1705562.3.peg.155"/>
<evidence type="ECO:0000313" key="7">
    <source>
        <dbReference type="Proteomes" id="UP000037729"/>
    </source>
</evidence>
<dbReference type="EMBL" id="WOWB01000001">
    <property type="protein sequence ID" value="NLV06842.1"/>
    <property type="molecule type" value="Genomic_DNA"/>
</dbReference>
<dbReference type="Pfam" id="PF04967">
    <property type="entry name" value="HTH_10"/>
    <property type="match status" value="1"/>
</dbReference>